<evidence type="ECO:0000256" key="1">
    <source>
        <dbReference type="ARBA" id="ARBA00004141"/>
    </source>
</evidence>
<feature type="transmembrane region" description="Helical" evidence="5">
    <location>
        <begin position="104"/>
        <end position="122"/>
    </location>
</feature>
<evidence type="ECO:0000313" key="8">
    <source>
        <dbReference type="Proteomes" id="UP000264702"/>
    </source>
</evidence>
<comment type="caution">
    <text evidence="7">The sequence shown here is derived from an EMBL/GenBank/DDBJ whole genome shotgun (WGS) entry which is preliminary data.</text>
</comment>
<name>A0A372IQE9_9BACT</name>
<evidence type="ECO:0000256" key="2">
    <source>
        <dbReference type="ARBA" id="ARBA00022692"/>
    </source>
</evidence>
<feature type="transmembrane region" description="Helical" evidence="5">
    <location>
        <begin position="370"/>
        <end position="393"/>
    </location>
</feature>
<evidence type="ECO:0000256" key="3">
    <source>
        <dbReference type="ARBA" id="ARBA00022989"/>
    </source>
</evidence>
<gene>
    <name evidence="7" type="ORF">D0Y96_10855</name>
</gene>
<keyword evidence="2 5" id="KW-0812">Transmembrane</keyword>
<dbReference type="PROSITE" id="PS50850">
    <property type="entry name" value="MFS"/>
    <property type="match status" value="1"/>
</dbReference>
<dbReference type="InterPro" id="IPR020846">
    <property type="entry name" value="MFS_dom"/>
</dbReference>
<reference evidence="7 8" key="1">
    <citation type="submission" date="2018-08" db="EMBL/GenBank/DDBJ databases">
        <title>Acidipila sp. 4G-K13, an acidobacterium isolated from forest soil.</title>
        <authorList>
            <person name="Gao Z.-H."/>
            <person name="Qiu L.-H."/>
        </authorList>
    </citation>
    <scope>NUCLEOTIDE SEQUENCE [LARGE SCALE GENOMIC DNA]</scope>
    <source>
        <strain evidence="7 8">4G-K13</strain>
    </source>
</reference>
<feature type="domain" description="Major facilitator superfamily (MFS) profile" evidence="6">
    <location>
        <begin position="38"/>
        <end position="429"/>
    </location>
</feature>
<dbReference type="InterPro" id="IPR036259">
    <property type="entry name" value="MFS_trans_sf"/>
</dbReference>
<feature type="transmembrane region" description="Helical" evidence="5">
    <location>
        <begin position="243"/>
        <end position="264"/>
    </location>
</feature>
<proteinExistence type="predicted"/>
<sequence length="445" mass="47842">MRLPRHFPKCRGQSIVVNAEKPFQERDTLRRISRPWFFVALVTAAIGISYFDRQALPVAIAAIQRNIPVSNAQFALLQSAFLATYALLYAGGGKLLDAIGTRKGFALSMAWWSLACALHGFAQGLTMLIAARLLLGMGEGAGFPAATRVIAEWLPATQRATAMGLINAGTAFGSVLAPPLIGLILLTGNWRYVFFFAGTIGMAWAISWWTLYRGPQEAGVESQSSVMSQVSIPWLRLLSSRKVLGMVTAKFLSDSAWYFCLFWLPKYLYDARGFDIKSVSYYAWIPYAASGIGSFLGGWFSSRLLRSGRSLNFSRKLALGLSAGLMPAVIFVPHVPVSFALLLFSIAFFGQQSWSGLIMTLPTDIFPVSSVGSVAGLIGFGGALGGAIFNLCAGQLLTYGAGYGTIFAIVGSLHAVAFIILLLTSGVLRAPETNTSQGQGNLVSL</sequence>
<feature type="transmembrane region" description="Helical" evidence="5">
    <location>
        <begin position="317"/>
        <end position="350"/>
    </location>
</feature>
<feature type="transmembrane region" description="Helical" evidence="5">
    <location>
        <begin position="405"/>
        <end position="428"/>
    </location>
</feature>
<dbReference type="Proteomes" id="UP000264702">
    <property type="component" value="Unassembled WGS sequence"/>
</dbReference>
<dbReference type="GO" id="GO:0015134">
    <property type="term" value="F:hexuronate transmembrane transporter activity"/>
    <property type="evidence" value="ECO:0007669"/>
    <property type="project" value="TreeGrafter"/>
</dbReference>
<evidence type="ECO:0000313" key="7">
    <source>
        <dbReference type="EMBL" id="RFU17177.1"/>
    </source>
</evidence>
<keyword evidence="4 5" id="KW-0472">Membrane</keyword>
<comment type="subcellular location">
    <subcellularLocation>
        <location evidence="1">Membrane</location>
        <topology evidence="1">Multi-pass membrane protein</topology>
    </subcellularLocation>
</comment>
<dbReference type="InterPro" id="IPR050382">
    <property type="entry name" value="MFS_Na/Anion_cotransporter"/>
</dbReference>
<feature type="transmembrane region" description="Helical" evidence="5">
    <location>
        <begin position="284"/>
        <end position="305"/>
    </location>
</feature>
<feature type="transmembrane region" description="Helical" evidence="5">
    <location>
        <begin position="163"/>
        <end position="186"/>
    </location>
</feature>
<dbReference type="Gene3D" id="1.20.1250.20">
    <property type="entry name" value="MFS general substrate transporter like domains"/>
    <property type="match status" value="2"/>
</dbReference>
<dbReference type="CDD" id="cd17319">
    <property type="entry name" value="MFS_ExuT_GudP_like"/>
    <property type="match status" value="1"/>
</dbReference>
<dbReference type="SUPFAM" id="SSF103473">
    <property type="entry name" value="MFS general substrate transporter"/>
    <property type="match status" value="1"/>
</dbReference>
<evidence type="ECO:0000256" key="5">
    <source>
        <dbReference type="SAM" id="Phobius"/>
    </source>
</evidence>
<dbReference type="EMBL" id="QVQT01000003">
    <property type="protein sequence ID" value="RFU17177.1"/>
    <property type="molecule type" value="Genomic_DNA"/>
</dbReference>
<dbReference type="InterPro" id="IPR011701">
    <property type="entry name" value="MFS"/>
</dbReference>
<accession>A0A372IQE9</accession>
<protein>
    <submittedName>
        <fullName evidence="7">MFS transporter</fullName>
    </submittedName>
</protein>
<evidence type="ECO:0000259" key="6">
    <source>
        <dbReference type="PROSITE" id="PS50850"/>
    </source>
</evidence>
<keyword evidence="8" id="KW-1185">Reference proteome</keyword>
<organism evidence="7 8">
    <name type="scientific">Paracidobacterium acidisoli</name>
    <dbReference type="NCBI Taxonomy" id="2303751"/>
    <lineage>
        <taxon>Bacteria</taxon>
        <taxon>Pseudomonadati</taxon>
        <taxon>Acidobacteriota</taxon>
        <taxon>Terriglobia</taxon>
        <taxon>Terriglobales</taxon>
        <taxon>Acidobacteriaceae</taxon>
        <taxon>Paracidobacterium</taxon>
    </lineage>
</organism>
<dbReference type="PANTHER" id="PTHR11662">
    <property type="entry name" value="SOLUTE CARRIER FAMILY 17"/>
    <property type="match status" value="1"/>
</dbReference>
<evidence type="ECO:0000256" key="4">
    <source>
        <dbReference type="ARBA" id="ARBA00023136"/>
    </source>
</evidence>
<feature type="transmembrane region" description="Helical" evidence="5">
    <location>
        <begin position="71"/>
        <end position="92"/>
    </location>
</feature>
<dbReference type="AlphaFoldDB" id="A0A372IQE9"/>
<dbReference type="GO" id="GO:0016020">
    <property type="term" value="C:membrane"/>
    <property type="evidence" value="ECO:0007669"/>
    <property type="project" value="UniProtKB-SubCell"/>
</dbReference>
<dbReference type="PANTHER" id="PTHR11662:SF285">
    <property type="entry name" value="HEXURONATE TRANSPORTER"/>
    <property type="match status" value="1"/>
</dbReference>
<keyword evidence="3 5" id="KW-1133">Transmembrane helix</keyword>
<feature type="transmembrane region" description="Helical" evidence="5">
    <location>
        <begin position="35"/>
        <end position="51"/>
    </location>
</feature>
<feature type="transmembrane region" description="Helical" evidence="5">
    <location>
        <begin position="192"/>
        <end position="212"/>
    </location>
</feature>
<dbReference type="Pfam" id="PF07690">
    <property type="entry name" value="MFS_1"/>
    <property type="match status" value="1"/>
</dbReference>
<dbReference type="OrthoDB" id="6360at2"/>